<sequence length="175" mass="18815">MNTHFTAWLVDDRSCLDQDNCDVTVLADDITTVIDYDGNGFEVEKPEYSSTGAPVFYGITGVDARDGNVDDAIREAEQMLDAAGWVVTGTWEAVGTSYVVEVELADETWGLDQVAAHIGASSTGSARKTLSRWGVQAVSREPGRGGQSLYSKTEIVYARATRPGQGTRTDLKDAG</sequence>
<geneLocation type="plasmid" evidence="1">
    <name>pCMC57_01</name>
</geneLocation>
<dbReference type="KEGG" id="kic:KCMC57_64170"/>
<protein>
    <submittedName>
        <fullName evidence="1">Uncharacterized protein</fullName>
    </submittedName>
</protein>
<evidence type="ECO:0000313" key="1">
    <source>
        <dbReference type="EMBL" id="BFP50049.1"/>
    </source>
</evidence>
<name>A0AB33K997_9ACTN</name>
<keyword evidence="1" id="KW-0614">Plasmid</keyword>
<dbReference type="EMBL" id="AP035882">
    <property type="protein sequence ID" value="BFP50049.1"/>
    <property type="molecule type" value="Genomic_DNA"/>
</dbReference>
<gene>
    <name evidence="1" type="ORF">KCMC57_64170</name>
</gene>
<accession>A0AB33K997</accession>
<reference evidence="1" key="1">
    <citation type="submission" date="2024-07" db="EMBL/GenBank/DDBJ databases">
        <title>Complete genome sequences of cellulolytic bacteria, Kitasatospora sp. CMC57 and Streptomyces sp. CMC78, isolated from Japanese agricultural soil.</title>
        <authorList>
            <person name="Hashimoto T."/>
            <person name="Ito M."/>
            <person name="Iwamoto M."/>
            <person name="Fukahori D."/>
            <person name="Shoda T."/>
            <person name="Sakoda M."/>
            <person name="Morohoshi T."/>
            <person name="Mitsuboshi M."/>
            <person name="Nishizawa T."/>
        </authorList>
    </citation>
    <scope>NUCLEOTIDE SEQUENCE</scope>
    <source>
        <strain evidence="1">CMC57</strain>
        <plasmid evidence="1">pCMC57_01</plasmid>
    </source>
</reference>
<dbReference type="AlphaFoldDB" id="A0AB33K997"/>
<proteinExistence type="predicted"/>
<dbReference type="RefSeq" id="WP_407992439.1">
    <property type="nucleotide sequence ID" value="NZ_AP035882.1"/>
</dbReference>
<organism evidence="1">
    <name type="scientific">Kitasatospora sp. CMC57</name>
    <dbReference type="NCBI Taxonomy" id="3231513"/>
    <lineage>
        <taxon>Bacteria</taxon>
        <taxon>Bacillati</taxon>
        <taxon>Actinomycetota</taxon>
        <taxon>Actinomycetes</taxon>
        <taxon>Kitasatosporales</taxon>
        <taxon>Streptomycetaceae</taxon>
        <taxon>Kitasatospora</taxon>
    </lineage>
</organism>